<dbReference type="InterPro" id="IPR001789">
    <property type="entry name" value="Sig_transdc_resp-reg_receiver"/>
</dbReference>
<reference evidence="4 5" key="1">
    <citation type="submission" date="2018-08" db="EMBL/GenBank/DDBJ databases">
        <title>Genome analysis of the thermophilic bacterium of the candidate phylum Aminicenantes from deep subsurface aquifer revealed its physiology and ecological role.</title>
        <authorList>
            <person name="Kadnikov V.V."/>
            <person name="Mardanov A.V."/>
            <person name="Beletsky A.V."/>
            <person name="Karnachuk O.V."/>
            <person name="Ravin N.V."/>
        </authorList>
    </citation>
    <scope>NUCLEOTIDE SEQUENCE [LARGE SCALE GENOMIC DNA]</scope>
    <source>
        <strain evidence="4">BY38</strain>
    </source>
</reference>
<dbReference type="Proteomes" id="UP000257323">
    <property type="component" value="Unassembled WGS sequence"/>
</dbReference>
<evidence type="ECO:0000256" key="2">
    <source>
        <dbReference type="PROSITE-ProRule" id="PRU00169"/>
    </source>
</evidence>
<feature type="modified residue" description="4-aspartylphosphate" evidence="2">
    <location>
        <position position="52"/>
    </location>
</feature>
<comment type="caution">
    <text evidence="4">The sequence shown here is derived from an EMBL/GenBank/DDBJ whole genome shotgun (WGS) entry which is preliminary data.</text>
</comment>
<dbReference type="AlphaFoldDB" id="A0A3E2BQL7"/>
<keyword evidence="1 2" id="KW-0597">Phosphoprotein</keyword>
<dbReference type="GO" id="GO:0000160">
    <property type="term" value="P:phosphorelay signal transduction system"/>
    <property type="evidence" value="ECO:0007669"/>
    <property type="project" value="InterPro"/>
</dbReference>
<gene>
    <name evidence="4" type="ORF">OP8BY_0960</name>
</gene>
<name>A0A3E2BQL7_9BACT</name>
<protein>
    <submittedName>
        <fullName evidence="4">Two-component hybrid sensor and regulator</fullName>
    </submittedName>
</protein>
<dbReference type="PANTHER" id="PTHR44591">
    <property type="entry name" value="STRESS RESPONSE REGULATOR PROTEIN 1"/>
    <property type="match status" value="1"/>
</dbReference>
<dbReference type="EMBL" id="QUAH01000001">
    <property type="protein sequence ID" value="RFT17018.1"/>
    <property type="molecule type" value="Genomic_DNA"/>
</dbReference>
<proteinExistence type="predicted"/>
<evidence type="ECO:0000313" key="5">
    <source>
        <dbReference type="Proteomes" id="UP000257323"/>
    </source>
</evidence>
<organism evidence="4 5">
    <name type="scientific">Candidatus Saccharicenans subterraneus</name>
    <dbReference type="NCBI Taxonomy" id="2508984"/>
    <lineage>
        <taxon>Bacteria</taxon>
        <taxon>Candidatus Aminicenantota</taxon>
        <taxon>Candidatus Aminicenantia</taxon>
        <taxon>Candidatus Aminicenantales</taxon>
        <taxon>Candidatus Saccharicenantaceae</taxon>
        <taxon>Candidatus Saccharicenans</taxon>
    </lineage>
</organism>
<dbReference type="InterPro" id="IPR050595">
    <property type="entry name" value="Bact_response_regulator"/>
</dbReference>
<dbReference type="SMART" id="SM00448">
    <property type="entry name" value="REC"/>
    <property type="match status" value="1"/>
</dbReference>
<accession>A0A3E2BQL7</accession>
<evidence type="ECO:0000313" key="4">
    <source>
        <dbReference type="EMBL" id="RFT17018.1"/>
    </source>
</evidence>
<sequence>MARILLVDDDRDLTDSLGQVLRFKGYEVEVAHSGHEGLKKMLEFKPDLVILDVMMETDTAGFEAVYKIRSDRPDSKYRDFRDVPIIILTAINQVTNSRFSLDQEESFLPGRNEFLTKPVEVEELLEKISRNLEGQK</sequence>
<evidence type="ECO:0000256" key="1">
    <source>
        <dbReference type="ARBA" id="ARBA00022553"/>
    </source>
</evidence>
<feature type="domain" description="Response regulatory" evidence="3">
    <location>
        <begin position="3"/>
        <end position="132"/>
    </location>
</feature>
<dbReference type="InterPro" id="IPR011006">
    <property type="entry name" value="CheY-like_superfamily"/>
</dbReference>
<dbReference type="Pfam" id="PF00072">
    <property type="entry name" value="Response_reg"/>
    <property type="match status" value="1"/>
</dbReference>
<dbReference type="PANTHER" id="PTHR44591:SF3">
    <property type="entry name" value="RESPONSE REGULATORY DOMAIN-CONTAINING PROTEIN"/>
    <property type="match status" value="1"/>
</dbReference>
<evidence type="ECO:0000259" key="3">
    <source>
        <dbReference type="PROSITE" id="PS50110"/>
    </source>
</evidence>
<dbReference type="Gene3D" id="3.40.50.2300">
    <property type="match status" value="1"/>
</dbReference>
<dbReference type="SUPFAM" id="SSF52172">
    <property type="entry name" value="CheY-like"/>
    <property type="match status" value="1"/>
</dbReference>
<dbReference type="PROSITE" id="PS50110">
    <property type="entry name" value="RESPONSE_REGULATORY"/>
    <property type="match status" value="1"/>
</dbReference>